<dbReference type="RefSeq" id="WP_245991677.1">
    <property type="nucleotide sequence ID" value="NZ_CP020083.1"/>
</dbReference>
<dbReference type="EMBL" id="CP020083">
    <property type="protein sequence ID" value="ASR53010.1"/>
    <property type="molecule type" value="Genomic_DNA"/>
</dbReference>
<protein>
    <submittedName>
        <fullName evidence="1">Uncharacterized protein</fullName>
    </submittedName>
</protein>
<dbReference type="GeneID" id="303487364"/>
<organism evidence="1 2">
    <name type="scientific">Blastomonas fulva</name>
    <dbReference type="NCBI Taxonomy" id="1550728"/>
    <lineage>
        <taxon>Bacteria</taxon>
        <taxon>Pseudomonadati</taxon>
        <taxon>Pseudomonadota</taxon>
        <taxon>Alphaproteobacteria</taxon>
        <taxon>Sphingomonadales</taxon>
        <taxon>Sphingomonadaceae</taxon>
        <taxon>Blastomonas</taxon>
    </lineage>
</organism>
<proteinExistence type="predicted"/>
<evidence type="ECO:0000313" key="2">
    <source>
        <dbReference type="Proteomes" id="UP000258016"/>
    </source>
</evidence>
<dbReference type="Proteomes" id="UP000258016">
    <property type="component" value="Chromosome"/>
</dbReference>
<keyword evidence="2" id="KW-1185">Reference proteome</keyword>
<reference evidence="1 2" key="1">
    <citation type="submission" date="2017-03" db="EMBL/GenBank/DDBJ databases">
        <title>Complete genome sequence of Blastomonas fulva degrading microcsystin LR.</title>
        <authorList>
            <person name="Lee H.-g."/>
            <person name="Jin L."/>
            <person name="oh H.-M."/>
        </authorList>
    </citation>
    <scope>NUCLEOTIDE SEQUENCE [LARGE SCALE GENOMIC DNA]</scope>
    <source>
        <strain evidence="1 2">T2</strain>
    </source>
</reference>
<evidence type="ECO:0000313" key="1">
    <source>
        <dbReference type="EMBL" id="ASR53010.1"/>
    </source>
</evidence>
<sequence length="150" mass="16699">MMPAAEIRYFETSSAVRLLGERLIGACLPRAEWTHEAHVAACLWLITERPDLDAAHELPGIIRRHNESVGTPNTDAQGFHATITHCYAVGVAAFVRRIHPALALVDKVNALLDAPESARDWPLRFYSRERLFSVEARRAVILPDVARLPG</sequence>
<gene>
    <name evidence="1" type="ORF">B5J99_17375</name>
</gene>
<name>A0ABM6MAS5_9SPHN</name>
<accession>A0ABM6MAS5</accession>